<accession>A0A540QIG0</accession>
<dbReference type="RefSeq" id="WP_141585358.1">
    <property type="nucleotide sequence ID" value="NZ_JARAVA010000311.1"/>
</dbReference>
<protein>
    <submittedName>
        <fullName evidence="1">Uncharacterized protein</fullName>
    </submittedName>
</protein>
<dbReference type="Proteomes" id="UP000318720">
    <property type="component" value="Unassembled WGS sequence"/>
</dbReference>
<sequence>MTKAAAVATLVTTLGLGSATNALAANGTWTTTGKKTQTTSTLKLKKELKKGFLHFGIAGNGKHKWTATSYRIVGKKGGKDDVKMQTVSDKDLNREKVAPFKKYPKGSYYIVFKYSVKGKKAFGGID</sequence>
<gene>
    <name evidence="1" type="ORF">Sipo8835_37080</name>
</gene>
<organism evidence="1 2">
    <name type="scientific">Streptomyces ipomoeae</name>
    <dbReference type="NCBI Taxonomy" id="103232"/>
    <lineage>
        <taxon>Bacteria</taxon>
        <taxon>Bacillati</taxon>
        <taxon>Actinomycetota</taxon>
        <taxon>Actinomycetes</taxon>
        <taxon>Kitasatosporales</taxon>
        <taxon>Streptomycetaceae</taxon>
        <taxon>Streptomyces</taxon>
    </lineage>
</organism>
<reference evidence="1 2" key="1">
    <citation type="submission" date="2019-03" db="EMBL/GenBank/DDBJ databases">
        <title>Comparative genomic analyses of the sweetpotato soil rot pathogen, Streptomyces ipomoeae.</title>
        <authorList>
            <person name="Ruschel Soares N."/>
            <person name="Badger J.H."/>
            <person name="Huguet-Tapia J.C."/>
            <person name="Clark C.A."/>
            <person name="Pettis G.S."/>
        </authorList>
    </citation>
    <scope>NUCLEOTIDE SEQUENCE [LARGE SCALE GENOMIC DNA]</scope>
    <source>
        <strain evidence="1 2">88-35</strain>
    </source>
</reference>
<evidence type="ECO:0000313" key="2">
    <source>
        <dbReference type="Proteomes" id="UP000318720"/>
    </source>
</evidence>
<name>A0A540QIG0_9ACTN</name>
<dbReference type="GeneID" id="301696851"/>
<comment type="caution">
    <text evidence="1">The sequence shown here is derived from an EMBL/GenBank/DDBJ whole genome shotgun (WGS) entry which is preliminary data.</text>
</comment>
<dbReference type="AlphaFoldDB" id="A0A540QIG0"/>
<dbReference type="EMBL" id="SPAZ01000287">
    <property type="protein sequence ID" value="TQE21999.1"/>
    <property type="molecule type" value="Genomic_DNA"/>
</dbReference>
<proteinExistence type="predicted"/>
<evidence type="ECO:0000313" key="1">
    <source>
        <dbReference type="EMBL" id="TQE21999.1"/>
    </source>
</evidence>